<accession>A0AAD9HUD7</accession>
<feature type="compositionally biased region" description="Polar residues" evidence="1">
    <location>
        <begin position="50"/>
        <end position="61"/>
    </location>
</feature>
<dbReference type="Proteomes" id="UP001232148">
    <property type="component" value="Unassembled WGS sequence"/>
</dbReference>
<name>A0AAD9HUD7_9PEZI</name>
<evidence type="ECO:0000256" key="1">
    <source>
        <dbReference type="SAM" id="MobiDB-lite"/>
    </source>
</evidence>
<evidence type="ECO:0000313" key="2">
    <source>
        <dbReference type="EMBL" id="KAK2035465.1"/>
    </source>
</evidence>
<feature type="region of interest" description="Disordered" evidence="1">
    <location>
        <begin position="47"/>
        <end position="68"/>
    </location>
</feature>
<protein>
    <submittedName>
        <fullName evidence="2">Uncharacterized protein</fullName>
    </submittedName>
</protein>
<dbReference type="AlphaFoldDB" id="A0AAD9HUD7"/>
<evidence type="ECO:0000313" key="3">
    <source>
        <dbReference type="Proteomes" id="UP001232148"/>
    </source>
</evidence>
<sequence length="174" mass="19181">MDGSTCHDRYVTTPPLPSCRVPVLRHVNCLSRLIVSWLPPTIHPSVRPSVRQSLRPSTSCRPSYPPSHLAPISSARRLQKTSLPFVSDSPTEHSSRPLPTFSFSSLFPASRLHSFSCVEYLVIPSPQTLASTRYACLLTSPFQPGQDRRLEFVGFSRPPKTVTSTPSAPSTLPT</sequence>
<dbReference type="EMBL" id="MU842808">
    <property type="protein sequence ID" value="KAK2035465.1"/>
    <property type="molecule type" value="Genomic_DNA"/>
</dbReference>
<organism evidence="2 3">
    <name type="scientific">Colletotrichum zoysiae</name>
    <dbReference type="NCBI Taxonomy" id="1216348"/>
    <lineage>
        <taxon>Eukaryota</taxon>
        <taxon>Fungi</taxon>
        <taxon>Dikarya</taxon>
        <taxon>Ascomycota</taxon>
        <taxon>Pezizomycotina</taxon>
        <taxon>Sordariomycetes</taxon>
        <taxon>Hypocreomycetidae</taxon>
        <taxon>Glomerellales</taxon>
        <taxon>Glomerellaceae</taxon>
        <taxon>Colletotrichum</taxon>
        <taxon>Colletotrichum graminicola species complex</taxon>
    </lineage>
</organism>
<reference evidence="2" key="1">
    <citation type="submission" date="2021-06" db="EMBL/GenBank/DDBJ databases">
        <title>Comparative genomics, transcriptomics and evolutionary studies reveal genomic signatures of adaptation to plant cell wall in hemibiotrophic fungi.</title>
        <authorList>
            <consortium name="DOE Joint Genome Institute"/>
            <person name="Baroncelli R."/>
            <person name="Diaz J.F."/>
            <person name="Benocci T."/>
            <person name="Peng M."/>
            <person name="Battaglia E."/>
            <person name="Haridas S."/>
            <person name="Andreopoulos W."/>
            <person name="Labutti K."/>
            <person name="Pangilinan J."/>
            <person name="Floch G.L."/>
            <person name="Makela M.R."/>
            <person name="Henrissat B."/>
            <person name="Grigoriev I.V."/>
            <person name="Crouch J.A."/>
            <person name="De Vries R.P."/>
            <person name="Sukno S.A."/>
            <person name="Thon M.R."/>
        </authorList>
    </citation>
    <scope>NUCLEOTIDE SEQUENCE</scope>
    <source>
        <strain evidence="2">MAFF235873</strain>
    </source>
</reference>
<keyword evidence="3" id="KW-1185">Reference proteome</keyword>
<proteinExistence type="predicted"/>
<comment type="caution">
    <text evidence="2">The sequence shown here is derived from an EMBL/GenBank/DDBJ whole genome shotgun (WGS) entry which is preliminary data.</text>
</comment>
<gene>
    <name evidence="2" type="ORF">LX32DRAFT_914</name>
</gene>